<gene>
    <name evidence="1" type="ORF">IQ266_02745</name>
</gene>
<evidence type="ECO:0000313" key="1">
    <source>
        <dbReference type="EMBL" id="MBE9028675.1"/>
    </source>
</evidence>
<name>A0A928VLE6_9CYAN</name>
<sequence>MHDNKLRLSPDVINKAEEIAETWGLKNARAAIEAVFRKYADDYQYGRQPMMAMFSEMQMQAMSMGDAATMMPATVPAVPTAPPVREPIAVAAPTSCKALNELDDLLGL</sequence>
<keyword evidence="2" id="KW-1185">Reference proteome</keyword>
<dbReference type="AlphaFoldDB" id="A0A928VLE6"/>
<evidence type="ECO:0000313" key="2">
    <source>
        <dbReference type="Proteomes" id="UP000625316"/>
    </source>
</evidence>
<reference evidence="1" key="1">
    <citation type="submission" date="2020-10" db="EMBL/GenBank/DDBJ databases">
        <authorList>
            <person name="Castelo-Branco R."/>
            <person name="Eusebio N."/>
            <person name="Adriana R."/>
            <person name="Vieira A."/>
            <person name="Brugerolle De Fraissinette N."/>
            <person name="Rezende De Castro R."/>
            <person name="Schneider M.P."/>
            <person name="Vasconcelos V."/>
            <person name="Leao P.N."/>
        </authorList>
    </citation>
    <scope>NUCLEOTIDE SEQUENCE</scope>
    <source>
        <strain evidence="1">LEGE 11480</strain>
    </source>
</reference>
<organism evidence="1 2">
    <name type="scientific">Romeriopsis navalis LEGE 11480</name>
    <dbReference type="NCBI Taxonomy" id="2777977"/>
    <lineage>
        <taxon>Bacteria</taxon>
        <taxon>Bacillati</taxon>
        <taxon>Cyanobacteriota</taxon>
        <taxon>Cyanophyceae</taxon>
        <taxon>Leptolyngbyales</taxon>
        <taxon>Leptolyngbyaceae</taxon>
        <taxon>Romeriopsis</taxon>
        <taxon>Romeriopsis navalis</taxon>
    </lineage>
</organism>
<accession>A0A928VLE6</accession>
<proteinExistence type="predicted"/>
<dbReference type="RefSeq" id="WP_264323500.1">
    <property type="nucleotide sequence ID" value="NZ_JADEXQ010000006.1"/>
</dbReference>
<protein>
    <submittedName>
        <fullName evidence="1">Uncharacterized protein</fullName>
    </submittedName>
</protein>
<comment type="caution">
    <text evidence="1">The sequence shown here is derived from an EMBL/GenBank/DDBJ whole genome shotgun (WGS) entry which is preliminary data.</text>
</comment>
<dbReference type="Proteomes" id="UP000625316">
    <property type="component" value="Unassembled WGS sequence"/>
</dbReference>
<dbReference type="EMBL" id="JADEXQ010000006">
    <property type="protein sequence ID" value="MBE9028675.1"/>
    <property type="molecule type" value="Genomic_DNA"/>
</dbReference>